<reference evidence="1 2" key="1">
    <citation type="submission" date="2019-08" db="EMBL/GenBank/DDBJ databases">
        <title>Microbe sample from Colwellia echini.</title>
        <authorList>
            <person name="Christiansen L."/>
            <person name="Pathiraja D."/>
            <person name="Schultz-Johansen M."/>
            <person name="Choi I.-G."/>
            <person name="Stougaard P."/>
        </authorList>
    </citation>
    <scope>NUCLEOTIDE SEQUENCE [LARGE SCALE GENOMIC DNA]</scope>
    <source>
        <strain evidence="1 2">A3</strain>
    </source>
</reference>
<organism evidence="1 2">
    <name type="scientific">Colwellia echini</name>
    <dbReference type="NCBI Taxonomy" id="1982103"/>
    <lineage>
        <taxon>Bacteria</taxon>
        <taxon>Pseudomonadati</taxon>
        <taxon>Pseudomonadota</taxon>
        <taxon>Gammaproteobacteria</taxon>
        <taxon>Alteromonadales</taxon>
        <taxon>Colwelliaceae</taxon>
        <taxon>Colwellia</taxon>
    </lineage>
</organism>
<evidence type="ECO:0000313" key="2">
    <source>
        <dbReference type="Proteomes" id="UP000815846"/>
    </source>
</evidence>
<dbReference type="EMBL" id="PJAI02000001">
    <property type="protein sequence ID" value="TYK67225.1"/>
    <property type="molecule type" value="Genomic_DNA"/>
</dbReference>
<proteinExistence type="predicted"/>
<protein>
    <submittedName>
        <fullName evidence="1">Uncharacterized protein</fullName>
    </submittedName>
</protein>
<dbReference type="PROSITE" id="PS51257">
    <property type="entry name" value="PROKAR_LIPOPROTEIN"/>
    <property type="match status" value="1"/>
</dbReference>
<keyword evidence="2" id="KW-1185">Reference proteome</keyword>
<evidence type="ECO:0000313" key="1">
    <source>
        <dbReference type="EMBL" id="TYK67225.1"/>
    </source>
</evidence>
<dbReference type="Proteomes" id="UP000815846">
    <property type="component" value="Unassembled WGS sequence"/>
</dbReference>
<name>A0ABY3N1A1_9GAMM</name>
<dbReference type="RefSeq" id="WP_148747663.1">
    <property type="nucleotide sequence ID" value="NZ_PJAI02000001.1"/>
</dbReference>
<comment type="caution">
    <text evidence="1">The sequence shown here is derived from an EMBL/GenBank/DDBJ whole genome shotgun (WGS) entry which is preliminary data.</text>
</comment>
<accession>A0ABY3N1A1</accession>
<gene>
    <name evidence="1" type="ORF">CWS31_001485</name>
</gene>
<sequence>MKTILKTKTLIACSIITALTGCGDDYTPEVKENMYAPEHGGNIVVTLSEKEGFGFISALGTPDGMPVGEGVATDMDGDILFIRDGMLVSGDDTGISLTGPKVGVRPSDYAATLDTGDTETIELSYNISDGEKSVPRTMTINIVGEDAAPVVVGDLIGNFTKDAGTGVLDLLKNVSDADEEPLTVETSSVVADAANPFAIPFTIVDNMLNLDIAAIASEIPDGNKVTFKYTYTIKDHNNEVSRNMIINVLGVKDVAGAPLIANYFLTENIVETDGMLMVDLAKDIVEREGDAIIVSELMLDGVPLTNSFATRFEDNTLYFNPTAYLDDIAAGAFKEFTFTMKVSDDKGNMSDGQRELIVTVNGVESNLLVSTAGADVGFESDGKGFAATNCGAGTEISNSIVANGTGSLQMLGAPCYMSYGTSYFPDLEIGGKYYLHYNAYVATGDASPYIMIHNDASTTNHNFWVGDRPWHPANDSWRPLIVEFDTESGYLATPGGDGTTPIESADQLQLYVMSAWLGNDGLPVFDDFEFIRYDNIEGVDILTANAGSFEDGAYVPTTSGGGLVEVREDTNDATNKVLYVDTTGADEDGVSISFPIEKGSIVPGGRYRVTYDIQYLNFEANKEAATDPKINQWGGYPVDVVFKNPDNATDFTLFSTVWNGATGGEVQGVADEASHWLGFNAETDWNSDNLTVDFVLKSVGAQYIIDNIEIVRIP</sequence>